<dbReference type="SUPFAM" id="SSF47819">
    <property type="entry name" value="HRDC-like"/>
    <property type="match status" value="1"/>
</dbReference>
<dbReference type="Gene3D" id="1.10.150.80">
    <property type="entry name" value="HRDC domain"/>
    <property type="match status" value="1"/>
</dbReference>
<dbReference type="GO" id="GO:0000166">
    <property type="term" value="F:nucleotide binding"/>
    <property type="evidence" value="ECO:0007669"/>
    <property type="project" value="InterPro"/>
</dbReference>
<dbReference type="PROSITE" id="PS50967">
    <property type="entry name" value="HRDC"/>
    <property type="match status" value="1"/>
</dbReference>
<dbReference type="InterPro" id="IPR010997">
    <property type="entry name" value="HRDC-like_sf"/>
</dbReference>
<sequence length="274" mass="31658">MLHDLRLEHGGLTAQIDYLIITTKFCLVVECKNLFGNLEVNSRGEFIRELEFNGKRKKEGIYSPITQNARHMEMIKLLRLANKRNPLMRVALEKSFGELHKSVIVLANPKTVINLKRAPKNVKDQIIRSDQLIEYIKRLIRENKDLASSEKDMYEMADFFVGLHKENPVDYAEKYLVGGGFEQSDAIVDREENGGVEVKIDETPLYRALKQYRYETSKAEGIKAYYVYNNLQLEALIAGMPRSLDELRKISGFGEVKCEKYGEAILGIMRRYRE</sequence>
<feature type="domain" description="NERD" evidence="1">
    <location>
        <begin position="1"/>
        <end position="98"/>
    </location>
</feature>
<organism evidence="3">
    <name type="scientific">bioreactor metagenome</name>
    <dbReference type="NCBI Taxonomy" id="1076179"/>
    <lineage>
        <taxon>unclassified sequences</taxon>
        <taxon>metagenomes</taxon>
        <taxon>ecological metagenomes</taxon>
    </lineage>
</organism>
<protein>
    <submittedName>
        <fullName evidence="3">Uncharacterized protein</fullName>
    </submittedName>
</protein>
<dbReference type="SMART" id="SM00341">
    <property type="entry name" value="HRDC"/>
    <property type="match status" value="1"/>
</dbReference>
<dbReference type="EMBL" id="VSSQ01042327">
    <property type="protein sequence ID" value="MPM95892.1"/>
    <property type="molecule type" value="Genomic_DNA"/>
</dbReference>
<feature type="domain" description="HRDC" evidence="2">
    <location>
        <begin position="199"/>
        <end position="274"/>
    </location>
</feature>
<name>A0A645E5Q2_9ZZZZ</name>
<dbReference type="AlphaFoldDB" id="A0A645E5Q2"/>
<reference evidence="3" key="1">
    <citation type="submission" date="2019-08" db="EMBL/GenBank/DDBJ databases">
        <authorList>
            <person name="Kucharzyk K."/>
            <person name="Murdoch R.W."/>
            <person name="Higgins S."/>
            <person name="Loffler F."/>
        </authorList>
    </citation>
    <scope>NUCLEOTIDE SEQUENCE</scope>
</reference>
<evidence type="ECO:0000259" key="2">
    <source>
        <dbReference type="PROSITE" id="PS50967"/>
    </source>
</evidence>
<dbReference type="Pfam" id="PF08378">
    <property type="entry name" value="NERD"/>
    <property type="match status" value="1"/>
</dbReference>
<proteinExistence type="predicted"/>
<dbReference type="PROSITE" id="PS50965">
    <property type="entry name" value="NERD"/>
    <property type="match status" value="1"/>
</dbReference>
<evidence type="ECO:0000259" key="1">
    <source>
        <dbReference type="PROSITE" id="PS50965"/>
    </source>
</evidence>
<accession>A0A645E5Q2</accession>
<dbReference type="InterPro" id="IPR011528">
    <property type="entry name" value="NERD"/>
</dbReference>
<dbReference type="Pfam" id="PF00570">
    <property type="entry name" value="HRDC"/>
    <property type="match status" value="1"/>
</dbReference>
<evidence type="ECO:0000313" key="3">
    <source>
        <dbReference type="EMBL" id="MPM95892.1"/>
    </source>
</evidence>
<comment type="caution">
    <text evidence="3">The sequence shown here is derived from an EMBL/GenBank/DDBJ whole genome shotgun (WGS) entry which is preliminary data.</text>
</comment>
<gene>
    <name evidence="3" type="ORF">SDC9_143048</name>
</gene>
<dbReference type="GO" id="GO:0003676">
    <property type="term" value="F:nucleic acid binding"/>
    <property type="evidence" value="ECO:0007669"/>
    <property type="project" value="InterPro"/>
</dbReference>
<dbReference type="InterPro" id="IPR002121">
    <property type="entry name" value="HRDC_dom"/>
</dbReference>
<dbReference type="InterPro" id="IPR044876">
    <property type="entry name" value="HRDC_dom_sf"/>
</dbReference>